<feature type="region of interest" description="Disordered" evidence="1">
    <location>
        <begin position="22"/>
        <end position="68"/>
    </location>
</feature>
<name>A0ABP6V8V3_9PSEU</name>
<organism evidence="2 3">
    <name type="scientific">Amycolatopsis ultiminotia</name>
    <dbReference type="NCBI Taxonomy" id="543629"/>
    <lineage>
        <taxon>Bacteria</taxon>
        <taxon>Bacillati</taxon>
        <taxon>Actinomycetota</taxon>
        <taxon>Actinomycetes</taxon>
        <taxon>Pseudonocardiales</taxon>
        <taxon>Pseudonocardiaceae</taxon>
        <taxon>Amycolatopsis</taxon>
    </lineage>
</organism>
<gene>
    <name evidence="2" type="ORF">GCM10022222_10290</name>
</gene>
<proteinExistence type="predicted"/>
<feature type="compositionally biased region" description="Basic residues" evidence="1">
    <location>
        <begin position="36"/>
        <end position="45"/>
    </location>
</feature>
<reference evidence="3" key="1">
    <citation type="journal article" date="2019" name="Int. J. Syst. Evol. Microbiol.">
        <title>The Global Catalogue of Microorganisms (GCM) 10K type strain sequencing project: providing services to taxonomists for standard genome sequencing and annotation.</title>
        <authorList>
            <consortium name="The Broad Institute Genomics Platform"/>
            <consortium name="The Broad Institute Genome Sequencing Center for Infectious Disease"/>
            <person name="Wu L."/>
            <person name="Ma J."/>
        </authorList>
    </citation>
    <scope>NUCLEOTIDE SEQUENCE [LARGE SCALE GENOMIC DNA]</scope>
    <source>
        <strain evidence="3">JCM 16898</strain>
    </source>
</reference>
<sequence>MRPCEAGTSLLHRPLVGEPTVTRHELIPAGPVVRRNPLHSKGSSRHRTDGLCCAGNPVTSKTQQENRA</sequence>
<dbReference type="Proteomes" id="UP001500689">
    <property type="component" value="Unassembled WGS sequence"/>
</dbReference>
<comment type="caution">
    <text evidence="2">The sequence shown here is derived from an EMBL/GenBank/DDBJ whole genome shotgun (WGS) entry which is preliminary data.</text>
</comment>
<feature type="compositionally biased region" description="Polar residues" evidence="1">
    <location>
        <begin position="57"/>
        <end position="68"/>
    </location>
</feature>
<evidence type="ECO:0000313" key="2">
    <source>
        <dbReference type="EMBL" id="GAA3529264.1"/>
    </source>
</evidence>
<accession>A0ABP6V8V3</accession>
<dbReference type="EMBL" id="BAAAZN010000002">
    <property type="protein sequence ID" value="GAA3529264.1"/>
    <property type="molecule type" value="Genomic_DNA"/>
</dbReference>
<evidence type="ECO:0000313" key="3">
    <source>
        <dbReference type="Proteomes" id="UP001500689"/>
    </source>
</evidence>
<evidence type="ECO:0000256" key="1">
    <source>
        <dbReference type="SAM" id="MobiDB-lite"/>
    </source>
</evidence>
<keyword evidence="3" id="KW-1185">Reference proteome</keyword>
<protein>
    <submittedName>
        <fullName evidence="2">Uncharacterized protein</fullName>
    </submittedName>
</protein>